<sequence length="1080" mass="121287">MTAPSFSSFPPSFSSFPDLAQDSTKPSASSSGAPRDSGARGNSRRSEKDSSQHRKRRKDKRVDEHVDHPARHKRTTSSRHTSPPFDDERTKAKEDLELRTGRPSEQSALDRPIFYSDKKGDPLNLRYGGLDTKEVPRYYLVGGGKKILGLSHAWTALRRTGKAVEVAVGGRRKMPSITDSKSRALLNAPPVRRLVASADSARKFQEVEGFIRLPSLRHRQHGDEQYRTIERSKDDADSDYESDSASDTSESTGDEGDAPVLTAYQEKMRDLERQLSADPASIDTWLALLSHSLSQMPLASKNATKARSEITLSILTRALSSLPNNFPSTRLTLLYLQAGEEVWTVEKLKDEWETALKSSDPEIRMAWLEWRIRRAEAGVEGMLEDARRVLSMLTNEIERLRVLWRLATGLRQAGFTERSMALFQAQAEVCFRSPAIDDAVSFEDQLDLMEEFWESEIPRIGEPGATGWATWIAEGRPDPNGIPSISRTRAASKSYDPYMKWAEDEMRADQSLQAALRSTDAEADLDPYATILFTDIRPFLSAIVSVRAKNLLRLIWLSFLGLHIPGFETSLALSPTTENTGDRWSETYLISPPYLTAIYPSSSNARRIAANSQAGVIVGKEQEYAAVFGPVKHWGYRAVAPLEAHEFRNGEKRWGMWTSEDVQGVNIEFVRRVFEQCRSGAEDVEWDVLALAFEAAINVKSALKLSRSFLANARESLPHWAAHARLERIRGRLDDARKVYQTVLTAPTSSQNRLSTGQLWWDWAEMEWLAGHPTSAAEVALRAAGVEGSGGIALLRAKRVFEDTVREIPVVLWKVREAWIRIGALLELTAGSDLPLFLTGPLEAGSVAQESMAVASLSMLFHHIVTLHSPTRPGILRERLEKAVELFPNNTVILGMFLEMQKGQGVWGRVRELVGEAAGDGSVREKSVSRRVVDVWIAGWEQGRWEWEIERTRSGLAAAVDSERTRGSPVLWRIFIEFEIRTGQLQRAKNLMFRAIGQCPLVKELYLVAFDRLRPVFSPRELNSLGETMAERGLRMRRGLDEALEGWEEAREAEVNESSTSGEEDEIEYNAKELKRLKPY</sequence>
<name>A0ACB8THB8_9AGAM</name>
<reference evidence="1" key="2">
    <citation type="journal article" date="2022" name="New Phytol.">
        <title>Evolutionary transition to the ectomycorrhizal habit in the genomes of a hyperdiverse lineage of mushroom-forming fungi.</title>
        <authorList>
            <person name="Looney B."/>
            <person name="Miyauchi S."/>
            <person name="Morin E."/>
            <person name="Drula E."/>
            <person name="Courty P.E."/>
            <person name="Kohler A."/>
            <person name="Kuo A."/>
            <person name="LaButti K."/>
            <person name="Pangilinan J."/>
            <person name="Lipzen A."/>
            <person name="Riley R."/>
            <person name="Andreopoulos W."/>
            <person name="He G."/>
            <person name="Johnson J."/>
            <person name="Nolan M."/>
            <person name="Tritt A."/>
            <person name="Barry K.W."/>
            <person name="Grigoriev I.V."/>
            <person name="Nagy L.G."/>
            <person name="Hibbett D."/>
            <person name="Henrissat B."/>
            <person name="Matheny P.B."/>
            <person name="Labbe J."/>
            <person name="Martin F.M."/>
        </authorList>
    </citation>
    <scope>NUCLEOTIDE SEQUENCE</scope>
    <source>
        <strain evidence="1">HHB10654</strain>
    </source>
</reference>
<keyword evidence="2" id="KW-1185">Reference proteome</keyword>
<protein>
    <submittedName>
        <fullName evidence="1">DUF1740-domain-containing protein</fullName>
    </submittedName>
</protein>
<proteinExistence type="predicted"/>
<dbReference type="EMBL" id="MU277189">
    <property type="protein sequence ID" value="KAI0067780.1"/>
    <property type="molecule type" value="Genomic_DNA"/>
</dbReference>
<organism evidence="1 2">
    <name type="scientific">Artomyces pyxidatus</name>
    <dbReference type="NCBI Taxonomy" id="48021"/>
    <lineage>
        <taxon>Eukaryota</taxon>
        <taxon>Fungi</taxon>
        <taxon>Dikarya</taxon>
        <taxon>Basidiomycota</taxon>
        <taxon>Agaricomycotina</taxon>
        <taxon>Agaricomycetes</taxon>
        <taxon>Russulales</taxon>
        <taxon>Auriscalpiaceae</taxon>
        <taxon>Artomyces</taxon>
    </lineage>
</organism>
<reference evidence="1" key="1">
    <citation type="submission" date="2021-03" db="EMBL/GenBank/DDBJ databases">
        <authorList>
            <consortium name="DOE Joint Genome Institute"/>
            <person name="Ahrendt S."/>
            <person name="Looney B.P."/>
            <person name="Miyauchi S."/>
            <person name="Morin E."/>
            <person name="Drula E."/>
            <person name="Courty P.E."/>
            <person name="Chicoki N."/>
            <person name="Fauchery L."/>
            <person name="Kohler A."/>
            <person name="Kuo A."/>
            <person name="Labutti K."/>
            <person name="Pangilinan J."/>
            <person name="Lipzen A."/>
            <person name="Riley R."/>
            <person name="Andreopoulos W."/>
            <person name="He G."/>
            <person name="Johnson J."/>
            <person name="Barry K.W."/>
            <person name="Grigoriev I.V."/>
            <person name="Nagy L."/>
            <person name="Hibbett D."/>
            <person name="Henrissat B."/>
            <person name="Matheny P.B."/>
            <person name="Labbe J."/>
            <person name="Martin F."/>
        </authorList>
    </citation>
    <scope>NUCLEOTIDE SEQUENCE</scope>
    <source>
        <strain evidence="1">HHB10654</strain>
    </source>
</reference>
<evidence type="ECO:0000313" key="1">
    <source>
        <dbReference type="EMBL" id="KAI0067780.1"/>
    </source>
</evidence>
<comment type="caution">
    <text evidence="1">The sequence shown here is derived from an EMBL/GenBank/DDBJ whole genome shotgun (WGS) entry which is preliminary data.</text>
</comment>
<gene>
    <name evidence="1" type="ORF">BV25DRAFT_1876504</name>
</gene>
<dbReference type="Proteomes" id="UP000814140">
    <property type="component" value="Unassembled WGS sequence"/>
</dbReference>
<evidence type="ECO:0000313" key="2">
    <source>
        <dbReference type="Proteomes" id="UP000814140"/>
    </source>
</evidence>
<accession>A0ACB8THB8</accession>